<evidence type="ECO:0000313" key="2">
    <source>
        <dbReference type="EMBL" id="GIL65409.1"/>
    </source>
</evidence>
<dbReference type="AlphaFoldDB" id="A0A8J4FCJ8"/>
<evidence type="ECO:0000256" key="1">
    <source>
        <dbReference type="SAM" id="SignalP"/>
    </source>
</evidence>
<feature type="signal peptide" evidence="1">
    <location>
        <begin position="1"/>
        <end position="21"/>
    </location>
</feature>
<accession>A0A8J4FCJ8</accession>
<proteinExistence type="predicted"/>
<name>A0A8J4FCJ8_9CHLO</name>
<reference evidence="2" key="1">
    <citation type="journal article" date="2021" name="Proc. Natl. Acad. Sci. U.S.A.">
        <title>Three genomes in the algal genus Volvox reveal the fate of a haploid sex-determining region after a transition to homothallism.</title>
        <authorList>
            <person name="Yamamoto K."/>
            <person name="Hamaji T."/>
            <person name="Kawai-Toyooka H."/>
            <person name="Matsuzaki R."/>
            <person name="Takahashi F."/>
            <person name="Nishimura Y."/>
            <person name="Kawachi M."/>
            <person name="Noguchi H."/>
            <person name="Minakuchi Y."/>
            <person name="Umen J.G."/>
            <person name="Toyoda A."/>
            <person name="Nozaki H."/>
        </authorList>
    </citation>
    <scope>NUCLEOTIDE SEQUENCE</scope>
    <source>
        <strain evidence="2">NIES-3780</strain>
    </source>
</reference>
<organism evidence="2 3">
    <name type="scientific">Volvox africanus</name>
    <dbReference type="NCBI Taxonomy" id="51714"/>
    <lineage>
        <taxon>Eukaryota</taxon>
        <taxon>Viridiplantae</taxon>
        <taxon>Chlorophyta</taxon>
        <taxon>core chlorophytes</taxon>
        <taxon>Chlorophyceae</taxon>
        <taxon>CS clade</taxon>
        <taxon>Chlamydomonadales</taxon>
        <taxon>Volvocaceae</taxon>
        <taxon>Volvox</taxon>
    </lineage>
</organism>
<comment type="caution">
    <text evidence="2">The sequence shown here is derived from an EMBL/GenBank/DDBJ whole genome shotgun (WGS) entry which is preliminary data.</text>
</comment>
<gene>
    <name evidence="2" type="ORF">Vafri_19162</name>
</gene>
<sequence>MTCLATRYCTWWASLVAVAVSSLNNRKVTSGKVLQFLEAAVQQPRHKESVINCAQKEETNQYYSHNTITIAALNYKWWPSSTSGGPQVQVVALKYKWWPSSTSGGPQVQAVAVVVTWYSP</sequence>
<keyword evidence="1" id="KW-0732">Signal</keyword>
<feature type="chain" id="PRO_5035201781" description="Secreted protein" evidence="1">
    <location>
        <begin position="22"/>
        <end position="120"/>
    </location>
</feature>
<dbReference type="Proteomes" id="UP000747399">
    <property type="component" value="Unassembled WGS sequence"/>
</dbReference>
<evidence type="ECO:0008006" key="4">
    <source>
        <dbReference type="Google" id="ProtNLM"/>
    </source>
</evidence>
<keyword evidence="3" id="KW-1185">Reference proteome</keyword>
<evidence type="ECO:0000313" key="3">
    <source>
        <dbReference type="Proteomes" id="UP000747399"/>
    </source>
</evidence>
<protein>
    <recommendedName>
        <fullName evidence="4">Secreted protein</fullName>
    </recommendedName>
</protein>
<dbReference type="EMBL" id="BNCO01000075">
    <property type="protein sequence ID" value="GIL65409.1"/>
    <property type="molecule type" value="Genomic_DNA"/>
</dbReference>